<dbReference type="InterPro" id="IPR050804">
    <property type="entry name" value="MCC"/>
</dbReference>
<sequence length="404" mass="46337">MWNRKPCFRFEIDNLSEKKAVISSKTFVSGGCEWYLDIYPKGDRLANGHLSMYLSVANSTKLRTGWKRSVNYYFVLLNQSDKELHRSPIGQGVNLYCASHPSWGFGKVLPVSKFQEKGFLEKDKLIIEVYIKVIEAFDGEEVSNNKKNKTVDINGFQVFASQVTKVGKVFTDHPDIALDVKPTKQEVKTAYMHVLLRVIKTLNKPPKSLSETTLNKASSDLSELMDVGFKLDWLKLKFDEVSLERKKADDTNESRAQRLEKRAKKLELMELDFKLDSLNRKKADDTKESLAKEVEKRAKQMELGFNRRLNKMLGDLERKKSYDTSVFDSRIKQIEGHVMGLGLKLDSLNIKLEEMSKEKKKADDDADVTLVQEFKNLELMVSDIKVELDKKKNISSDDGFLLVD</sequence>
<evidence type="ECO:0000256" key="1">
    <source>
        <dbReference type="ARBA" id="ARBA00023054"/>
    </source>
</evidence>
<dbReference type="Proteomes" id="UP000264353">
    <property type="component" value="Chromosome A5"/>
</dbReference>
<dbReference type="PROSITE" id="PS50144">
    <property type="entry name" value="MATH"/>
    <property type="match status" value="1"/>
</dbReference>
<dbReference type="CDD" id="cd00121">
    <property type="entry name" value="MATH"/>
    <property type="match status" value="1"/>
</dbReference>
<feature type="domain" description="MATH" evidence="2">
    <location>
        <begin position="5"/>
        <end position="131"/>
    </location>
</feature>
<dbReference type="InterPro" id="IPR008974">
    <property type="entry name" value="TRAF-like"/>
</dbReference>
<dbReference type="AlphaFoldDB" id="A0A397ZD77"/>
<evidence type="ECO:0000259" key="2">
    <source>
        <dbReference type="PROSITE" id="PS50144"/>
    </source>
</evidence>
<dbReference type="Gene3D" id="2.60.210.10">
    <property type="entry name" value="Apoptosis, Tumor Necrosis Factor Receptor Associated Protein 2, Chain A"/>
    <property type="match status" value="1"/>
</dbReference>
<dbReference type="Pfam" id="PF22486">
    <property type="entry name" value="MATH_2"/>
    <property type="match status" value="1"/>
</dbReference>
<keyword evidence="1" id="KW-0175">Coiled coil</keyword>
<organism evidence="3 4">
    <name type="scientific">Brassica campestris</name>
    <name type="common">Field mustard</name>
    <dbReference type="NCBI Taxonomy" id="3711"/>
    <lineage>
        <taxon>Eukaryota</taxon>
        <taxon>Viridiplantae</taxon>
        <taxon>Streptophyta</taxon>
        <taxon>Embryophyta</taxon>
        <taxon>Tracheophyta</taxon>
        <taxon>Spermatophyta</taxon>
        <taxon>Magnoliopsida</taxon>
        <taxon>eudicotyledons</taxon>
        <taxon>Gunneridae</taxon>
        <taxon>Pentapetalae</taxon>
        <taxon>rosids</taxon>
        <taxon>malvids</taxon>
        <taxon>Brassicales</taxon>
        <taxon>Brassicaceae</taxon>
        <taxon>Brassiceae</taxon>
        <taxon>Brassica</taxon>
    </lineage>
</organism>
<dbReference type="EMBL" id="CM010632">
    <property type="protein sequence ID" value="RID61116.1"/>
    <property type="molecule type" value="Genomic_DNA"/>
</dbReference>
<dbReference type="PANTHER" id="PTHR46236">
    <property type="entry name" value="TRAF-LIKE SUPERFAMILY PROTEIN"/>
    <property type="match status" value="1"/>
</dbReference>
<proteinExistence type="predicted"/>
<evidence type="ECO:0000313" key="3">
    <source>
        <dbReference type="EMBL" id="RID61116.1"/>
    </source>
</evidence>
<dbReference type="PANTHER" id="PTHR46236:SF12">
    <property type="entry name" value="MATH DOMAIN-CONTAINING PROTEIN"/>
    <property type="match status" value="1"/>
</dbReference>
<dbReference type="SUPFAM" id="SSF49599">
    <property type="entry name" value="TRAF domain-like"/>
    <property type="match status" value="1"/>
</dbReference>
<accession>A0A397ZD77</accession>
<gene>
    <name evidence="3" type="ORF">BRARA_E00290</name>
</gene>
<dbReference type="InterPro" id="IPR002083">
    <property type="entry name" value="MATH/TRAF_dom"/>
</dbReference>
<reference evidence="3 4" key="1">
    <citation type="submission" date="2018-06" db="EMBL/GenBank/DDBJ databases">
        <title>WGS assembly of Brassica rapa FPsc.</title>
        <authorList>
            <person name="Bowman J."/>
            <person name="Kohchi T."/>
            <person name="Yamato K."/>
            <person name="Jenkins J."/>
            <person name="Shu S."/>
            <person name="Ishizaki K."/>
            <person name="Yamaoka S."/>
            <person name="Nishihama R."/>
            <person name="Nakamura Y."/>
            <person name="Berger F."/>
            <person name="Adam C."/>
            <person name="Aki S."/>
            <person name="Althoff F."/>
            <person name="Araki T."/>
            <person name="Arteaga-Vazquez M."/>
            <person name="Balasubrmanian S."/>
            <person name="Bauer D."/>
            <person name="Boehm C."/>
            <person name="Briginshaw L."/>
            <person name="Caballero-Perez J."/>
            <person name="Catarino B."/>
            <person name="Chen F."/>
            <person name="Chiyoda S."/>
            <person name="Chovatia M."/>
            <person name="Davies K."/>
            <person name="Delmans M."/>
            <person name="Demura T."/>
            <person name="Dierschke T."/>
            <person name="Dolan L."/>
            <person name="Dorantes-Acosta A."/>
            <person name="Eklund D."/>
            <person name="Florent S."/>
            <person name="Flores-Sandoval E."/>
            <person name="Fujiyama A."/>
            <person name="Fukuzawa H."/>
            <person name="Galik B."/>
            <person name="Grimanelli D."/>
            <person name="Grimwood J."/>
            <person name="Grossniklaus U."/>
            <person name="Hamada T."/>
            <person name="Haseloff J."/>
            <person name="Hetherington A."/>
            <person name="Higo A."/>
            <person name="Hirakawa Y."/>
            <person name="Hundley H."/>
            <person name="Ikeda Y."/>
            <person name="Inoue K."/>
            <person name="Inoue S."/>
            <person name="Ishida S."/>
            <person name="Jia Q."/>
            <person name="Kakita M."/>
            <person name="Kanazawa T."/>
            <person name="Kawai Y."/>
            <person name="Kawashima T."/>
            <person name="Kennedy M."/>
            <person name="Kinose K."/>
            <person name="Kinoshita T."/>
            <person name="Kohara Y."/>
            <person name="Koide E."/>
            <person name="Komatsu K."/>
            <person name="Kopischke S."/>
            <person name="Kubo M."/>
            <person name="Kyozuka J."/>
            <person name="Lagercrantz U."/>
            <person name="Lin S."/>
            <person name="Lindquist E."/>
            <person name="Lipzen A."/>
            <person name="Lu C."/>
            <person name="Luna E."/>
            <person name="Martienssen R."/>
            <person name="Minamino N."/>
            <person name="Mizutani M."/>
            <person name="Mizutani M."/>
            <person name="Mochizuki N."/>
            <person name="Monte I."/>
            <person name="Mosher R."/>
            <person name="Nagasaki H."/>
            <person name="Nakagami H."/>
            <person name="Naramoto S."/>
            <person name="Nishitani K."/>
            <person name="Ohtani M."/>
            <person name="Okamoto T."/>
            <person name="Okumura M."/>
            <person name="Phillips J."/>
            <person name="Pollak B."/>
            <person name="Reinders A."/>
            <person name="Roevekamp M."/>
            <person name="Sano R."/>
            <person name="Sawa S."/>
            <person name="Schmid M."/>
            <person name="Shirakawa M."/>
            <person name="Solano R."/>
            <person name="Spunde A."/>
            <person name="Suetsugu N."/>
            <person name="Sugano S."/>
            <person name="Sugiyama A."/>
            <person name="Sun R."/>
            <person name="Suzuki Y."/>
            <person name="Takenaka M."/>
            <person name="Takezawa D."/>
            <person name="Tomogane H."/>
            <person name="Tsuzuki M."/>
            <person name="Ueda T."/>
            <person name="Umeda M."/>
            <person name="Ward J."/>
            <person name="Watanabe Y."/>
            <person name="Yazaki K."/>
            <person name="Yokoyama R."/>
            <person name="Yoshitake Y."/>
            <person name="Yotsui I."/>
            <person name="Zachgo S."/>
            <person name="Schmutz J."/>
        </authorList>
    </citation>
    <scope>NUCLEOTIDE SEQUENCE [LARGE SCALE GENOMIC DNA]</scope>
    <source>
        <strain evidence="4">cv. B-3</strain>
    </source>
</reference>
<protein>
    <recommendedName>
        <fullName evidence="2">MATH domain-containing protein</fullName>
    </recommendedName>
</protein>
<dbReference type="SMART" id="SM00061">
    <property type="entry name" value="MATH"/>
    <property type="match status" value="1"/>
</dbReference>
<name>A0A397ZD77_BRACM</name>
<evidence type="ECO:0000313" key="4">
    <source>
        <dbReference type="Proteomes" id="UP000264353"/>
    </source>
</evidence>